<name>A0A1E7N244_KITAU</name>
<evidence type="ECO:0000313" key="1">
    <source>
        <dbReference type="EMBL" id="OEV34741.1"/>
    </source>
</evidence>
<dbReference type="EMBL" id="JPRF03000043">
    <property type="protein sequence ID" value="OEV34741.1"/>
    <property type="molecule type" value="Genomic_DNA"/>
</dbReference>
<gene>
    <name evidence="1" type="ORF">HS99_0009665</name>
</gene>
<evidence type="ECO:0000313" key="2">
    <source>
        <dbReference type="Proteomes" id="UP000037395"/>
    </source>
</evidence>
<dbReference type="Proteomes" id="UP000037395">
    <property type="component" value="Unassembled WGS sequence"/>
</dbReference>
<protein>
    <submittedName>
        <fullName evidence="1">Uncharacterized protein</fullName>
    </submittedName>
</protein>
<sequence>MQLGAWEVLLAGRAVRVSESETRSLAVRVSQDAGRDALRPGIGTGIGRPSHFVIPTLGCQRSLRIPTVSRMAGAPASTWRGLWNSALYSTPSTRLRQY</sequence>
<proteinExistence type="predicted"/>
<dbReference type="AlphaFoldDB" id="A0A1E7N244"/>
<keyword evidence="2" id="KW-1185">Reference proteome</keyword>
<organism evidence="1 2">
    <name type="scientific">Kitasatospora aureofaciens</name>
    <name type="common">Streptomyces aureofaciens</name>
    <dbReference type="NCBI Taxonomy" id="1894"/>
    <lineage>
        <taxon>Bacteria</taxon>
        <taxon>Bacillati</taxon>
        <taxon>Actinomycetota</taxon>
        <taxon>Actinomycetes</taxon>
        <taxon>Kitasatosporales</taxon>
        <taxon>Streptomycetaceae</taxon>
        <taxon>Kitasatospora</taxon>
    </lineage>
</organism>
<reference evidence="1" key="1">
    <citation type="submission" date="2016-08" db="EMBL/GenBank/DDBJ databases">
        <title>Sequencing, Assembly and Comparative Genomics of S. aureofaciens ATCC 10762.</title>
        <authorList>
            <person name="Gradnigo J.S."/>
            <person name="Johnson N."/>
            <person name="Somerville G.A."/>
        </authorList>
    </citation>
    <scope>NUCLEOTIDE SEQUENCE [LARGE SCALE GENOMIC DNA]</scope>
    <source>
        <strain evidence="1">ATCC 10762</strain>
    </source>
</reference>
<accession>A0A1E7N244</accession>
<dbReference type="KEGG" id="kau:B6264_26105"/>
<comment type="caution">
    <text evidence="1">The sequence shown here is derived from an EMBL/GenBank/DDBJ whole genome shotgun (WGS) entry which is preliminary data.</text>
</comment>